<proteinExistence type="predicted"/>
<evidence type="ECO:0000313" key="3">
    <source>
        <dbReference type="Proteomes" id="UP001164746"/>
    </source>
</evidence>
<feature type="region of interest" description="Disordered" evidence="1">
    <location>
        <begin position="701"/>
        <end position="791"/>
    </location>
</feature>
<reference evidence="2" key="1">
    <citation type="submission" date="2022-11" db="EMBL/GenBank/DDBJ databases">
        <title>Centuries of genome instability and evolution in soft-shell clam transmissible cancer (bioRxiv).</title>
        <authorList>
            <person name="Hart S.F.M."/>
            <person name="Yonemitsu M.A."/>
            <person name="Giersch R.M."/>
            <person name="Beal B.F."/>
            <person name="Arriagada G."/>
            <person name="Davis B.W."/>
            <person name="Ostrander E.A."/>
            <person name="Goff S.P."/>
            <person name="Metzger M.J."/>
        </authorList>
    </citation>
    <scope>NUCLEOTIDE SEQUENCE</scope>
    <source>
        <strain evidence="2">MELC-2E11</strain>
        <tissue evidence="2">Siphon/mantle</tissue>
    </source>
</reference>
<feature type="compositionally biased region" description="Basic and acidic residues" evidence="1">
    <location>
        <begin position="1"/>
        <end position="10"/>
    </location>
</feature>
<feature type="region of interest" description="Disordered" evidence="1">
    <location>
        <begin position="322"/>
        <end position="391"/>
    </location>
</feature>
<feature type="region of interest" description="Disordered" evidence="1">
    <location>
        <begin position="1"/>
        <end position="65"/>
    </location>
</feature>
<feature type="region of interest" description="Disordered" evidence="1">
    <location>
        <begin position="77"/>
        <end position="121"/>
    </location>
</feature>
<evidence type="ECO:0000313" key="2">
    <source>
        <dbReference type="EMBL" id="WAR25478.1"/>
    </source>
</evidence>
<accession>A0ABY7FX71</accession>
<name>A0ABY7FX71_MYAAR</name>
<feature type="compositionally biased region" description="Low complexity" evidence="1">
    <location>
        <begin position="754"/>
        <end position="766"/>
    </location>
</feature>
<feature type="compositionally biased region" description="Acidic residues" evidence="1">
    <location>
        <begin position="368"/>
        <end position="378"/>
    </location>
</feature>
<evidence type="ECO:0000256" key="1">
    <source>
        <dbReference type="SAM" id="MobiDB-lite"/>
    </source>
</evidence>
<sequence>MSRRNSKDVSAKMALSHRDRRQSVASQYGKDKLKNRKRDGTPEKAGTPSQDAMQDETQTSQRNVIWNEEIERLQIREDELAKVRQPAPPETDRKSPSTEKIAVRKMKPPEILNKPKPHHILGNYGEFQQEAIRRGDLMDIPATSHDEMSQVPTLKYEKKRRRQYSDQWGRDMESNALHNWQLKMLERKRQQGYISKLLQKPPQDLAMNQADNYRRIQEDRYIVERTIPAVDYGKGFRVGSEFWKQQECFGDDLTGVHMTLTQTEKGYPPPIEHIGIPPAIREEKGWNWAPTHTRPMHYPWHKAPYLEQRKKQLKPYEEELDPHKPNFEGLEVVGSSQPYEGRGTVAEERSASESAMLLDLERAPQTEMDGDEEDEQEFTGEPRADSNPSPVFGPSIQFAGQAARWTGDSYSFQDQVGIEARVNFETLSGDRVTSYLTIINNGTTSIYYDWKKRPKDNPFDLNQTSVQRFYFNNSSGVILPGETMKFPFVFKSPNAGVFQEQWQFETRPVVCGGAALIVTLRGIAFAEDKYKDQRLKLESELRGKEAGQMMRHILEEIIGGMQTPDRPSSPIDAYITEEEIFMRNNPKMYYHHDAVQELKQMYVDLAPPEEQEGRVWGLSVDDLKDDILLLDDEDERQEAFLHQLNACVSRLSFTPQRPKQKQLYKAGYQCLLEAVDEMVNQSIVLRAVMGLPERDMDEFIEDTSDAKGRKSGTGDKSTAKAPDKKAPTPAKDKDKSGKMSKESTKADMKSGKLSATPAPRAAPPSRGKTGMSVGERDQTLSPTSGAHSALAHEDPLIDKKYKEKIMAQTYSIVGDAIDKMETVFAEILRNDDTRPPLLP</sequence>
<dbReference type="InterPro" id="IPR013783">
    <property type="entry name" value="Ig-like_fold"/>
</dbReference>
<dbReference type="PANTHER" id="PTHR48421:SF1">
    <property type="entry name" value="MYCBP-ASSOCIATED PROTEIN"/>
    <property type="match status" value="1"/>
</dbReference>
<dbReference type="InterPro" id="IPR032707">
    <property type="entry name" value="MYCBPAP"/>
</dbReference>
<gene>
    <name evidence="2" type="ORF">MAR_011182</name>
</gene>
<dbReference type="EMBL" id="CP111025">
    <property type="protein sequence ID" value="WAR25478.1"/>
    <property type="molecule type" value="Genomic_DNA"/>
</dbReference>
<feature type="compositionally biased region" description="Polar residues" evidence="1">
    <location>
        <begin position="47"/>
        <end position="64"/>
    </location>
</feature>
<dbReference type="Pfam" id="PF14646">
    <property type="entry name" value="MYCBPAP"/>
    <property type="match status" value="1"/>
</dbReference>
<keyword evidence="3" id="KW-1185">Reference proteome</keyword>
<organism evidence="2 3">
    <name type="scientific">Mya arenaria</name>
    <name type="common">Soft-shell clam</name>
    <dbReference type="NCBI Taxonomy" id="6604"/>
    <lineage>
        <taxon>Eukaryota</taxon>
        <taxon>Metazoa</taxon>
        <taxon>Spiralia</taxon>
        <taxon>Lophotrochozoa</taxon>
        <taxon>Mollusca</taxon>
        <taxon>Bivalvia</taxon>
        <taxon>Autobranchia</taxon>
        <taxon>Heteroconchia</taxon>
        <taxon>Euheterodonta</taxon>
        <taxon>Imparidentia</taxon>
        <taxon>Neoheterodontei</taxon>
        <taxon>Myida</taxon>
        <taxon>Myoidea</taxon>
        <taxon>Myidae</taxon>
        <taxon>Mya</taxon>
    </lineage>
</organism>
<dbReference type="Proteomes" id="UP001164746">
    <property type="component" value="Chromosome 14"/>
</dbReference>
<dbReference type="PANTHER" id="PTHR48421">
    <property type="entry name" value="MYCBP-ASSOCIATED PROTEIN"/>
    <property type="match status" value="1"/>
</dbReference>
<protein>
    <submittedName>
        <fullName evidence="2">MYBPP-like protein</fullName>
    </submittedName>
</protein>
<feature type="compositionally biased region" description="Basic and acidic residues" evidence="1">
    <location>
        <begin position="717"/>
        <end position="750"/>
    </location>
</feature>
<dbReference type="Gene3D" id="2.60.40.10">
    <property type="entry name" value="Immunoglobulins"/>
    <property type="match status" value="1"/>
</dbReference>